<accession>A0ABY8JE20</accession>
<keyword evidence="1" id="KW-0812">Transmembrane</keyword>
<evidence type="ECO:0000256" key="1">
    <source>
        <dbReference type="SAM" id="Phobius"/>
    </source>
</evidence>
<keyword evidence="1" id="KW-1133">Transmembrane helix</keyword>
<dbReference type="InterPro" id="IPR006597">
    <property type="entry name" value="Sel1-like"/>
</dbReference>
<dbReference type="Proteomes" id="UP001221546">
    <property type="component" value="Chromosome"/>
</dbReference>
<dbReference type="Gene3D" id="1.25.40.10">
    <property type="entry name" value="Tetratricopeptide repeat domain"/>
    <property type="match status" value="1"/>
</dbReference>
<sequence>MEVVVLFWLGFSIVVGVAANARGRSGPGWFLLSLIISPLIALLLVLVMQSKNAVSVAAAPAAAFEPDSAHAGIPYRVQSDGSIEAVMQGVRVRFSDQDKFAAAAGTPLPERLLPPPTQVPRDALSFDRRPWAWVVFGGAFLLLFALANKPNASKDSPREAVNTSTSAKVLATTKAMEDANAAYNRGDYPAAIKMYRDMAAYGNPRAQLSVGLMYLGGQGVVRDLVVAQEWFKSAAANAAADQATRAEANAGLDVIAKRAR</sequence>
<dbReference type="EMBL" id="CP121646">
    <property type="protein sequence ID" value="WFU62701.1"/>
    <property type="molecule type" value="Genomic_DNA"/>
</dbReference>
<proteinExistence type="predicted"/>
<organism evidence="2 3">
    <name type="scientific">Bradyrhizobium brasilense</name>
    <dbReference type="NCBI Taxonomy" id="1419277"/>
    <lineage>
        <taxon>Bacteria</taxon>
        <taxon>Pseudomonadati</taxon>
        <taxon>Pseudomonadota</taxon>
        <taxon>Alphaproteobacteria</taxon>
        <taxon>Hyphomicrobiales</taxon>
        <taxon>Nitrobacteraceae</taxon>
        <taxon>Bradyrhizobium</taxon>
    </lineage>
</organism>
<feature type="transmembrane region" description="Helical" evidence="1">
    <location>
        <begin position="28"/>
        <end position="47"/>
    </location>
</feature>
<dbReference type="InterPro" id="IPR011990">
    <property type="entry name" value="TPR-like_helical_dom_sf"/>
</dbReference>
<dbReference type="SMART" id="SM00671">
    <property type="entry name" value="SEL1"/>
    <property type="match status" value="1"/>
</dbReference>
<evidence type="ECO:0000313" key="3">
    <source>
        <dbReference type="Proteomes" id="UP001221546"/>
    </source>
</evidence>
<dbReference type="RefSeq" id="WP_310885359.1">
    <property type="nucleotide sequence ID" value="NZ_CP121646.1"/>
</dbReference>
<name>A0ABY8JE20_9BRAD</name>
<dbReference type="SUPFAM" id="SSF81901">
    <property type="entry name" value="HCP-like"/>
    <property type="match status" value="1"/>
</dbReference>
<protein>
    <recommendedName>
        <fullName evidence="4">Sel1 repeat family protein</fullName>
    </recommendedName>
</protein>
<gene>
    <name evidence="2" type="ORF">QA636_35520</name>
</gene>
<keyword evidence="3" id="KW-1185">Reference proteome</keyword>
<evidence type="ECO:0008006" key="4">
    <source>
        <dbReference type="Google" id="ProtNLM"/>
    </source>
</evidence>
<evidence type="ECO:0000313" key="2">
    <source>
        <dbReference type="EMBL" id="WFU62701.1"/>
    </source>
</evidence>
<feature type="transmembrane region" description="Helical" evidence="1">
    <location>
        <begin position="130"/>
        <end position="147"/>
    </location>
</feature>
<reference evidence="2 3" key="1">
    <citation type="submission" date="2023-04" db="EMBL/GenBank/DDBJ databases">
        <title>Australian commercial rhizobial inoculants.</title>
        <authorList>
            <person name="Kohlmeier M.G."/>
            <person name="O'Hara G.W."/>
            <person name="Colombi E."/>
            <person name="Ramsay J.P."/>
            <person name="Terpolilli J."/>
        </authorList>
    </citation>
    <scope>NUCLEOTIDE SEQUENCE [LARGE SCALE GENOMIC DNA]</scope>
    <source>
        <strain evidence="2 3">CB627</strain>
    </source>
</reference>
<keyword evidence="1" id="KW-0472">Membrane</keyword>